<sequence length="61" mass="6886">MNIQEIKDYALPCMLAEKALKDAHQFMLSQQPIKALEIGIIAINHIHDMLDAIEEKITDAP</sequence>
<accession>A0A6J5LQG8</accession>
<dbReference type="EMBL" id="LR796317">
    <property type="protein sequence ID" value="CAB4136441.1"/>
    <property type="molecule type" value="Genomic_DNA"/>
</dbReference>
<reference evidence="1" key="1">
    <citation type="submission" date="2020-04" db="EMBL/GenBank/DDBJ databases">
        <authorList>
            <person name="Chiriac C."/>
            <person name="Salcher M."/>
            <person name="Ghai R."/>
            <person name="Kavagutti S V."/>
        </authorList>
    </citation>
    <scope>NUCLEOTIDE SEQUENCE</scope>
</reference>
<protein>
    <submittedName>
        <fullName evidence="1">Uncharacterized protein</fullName>
    </submittedName>
</protein>
<evidence type="ECO:0000313" key="1">
    <source>
        <dbReference type="EMBL" id="CAB4136441.1"/>
    </source>
</evidence>
<organism evidence="1">
    <name type="scientific">uncultured Caudovirales phage</name>
    <dbReference type="NCBI Taxonomy" id="2100421"/>
    <lineage>
        <taxon>Viruses</taxon>
        <taxon>Duplodnaviria</taxon>
        <taxon>Heunggongvirae</taxon>
        <taxon>Uroviricota</taxon>
        <taxon>Caudoviricetes</taxon>
        <taxon>Peduoviridae</taxon>
        <taxon>Maltschvirus</taxon>
        <taxon>Maltschvirus maltsch</taxon>
    </lineage>
</organism>
<name>A0A6J5LQG8_9CAUD</name>
<gene>
    <name evidence="1" type="ORF">UFOVP306_4</name>
</gene>
<proteinExistence type="predicted"/>